<dbReference type="Gene3D" id="3.20.20.370">
    <property type="entry name" value="Glycoside hydrolase/deacetylase"/>
    <property type="match status" value="1"/>
</dbReference>
<dbReference type="Proteomes" id="UP001174205">
    <property type="component" value="Unassembled WGS sequence"/>
</dbReference>
<keyword evidence="3" id="KW-1185">Reference proteome</keyword>
<protein>
    <submittedName>
        <fullName evidence="2">Divergent polysaccharide deacetylase family protein</fullName>
    </submittedName>
</protein>
<dbReference type="Pfam" id="PF04748">
    <property type="entry name" value="Polysacc_deac_2"/>
    <property type="match status" value="1"/>
</dbReference>
<accession>A0ABT8J7A7</accession>
<comment type="caution">
    <text evidence="2">The sequence shown here is derived from an EMBL/GenBank/DDBJ whole genome shotgun (WGS) entry which is preliminary data.</text>
</comment>
<evidence type="ECO:0000256" key="1">
    <source>
        <dbReference type="SAM" id="MobiDB-lite"/>
    </source>
</evidence>
<dbReference type="InterPro" id="IPR006837">
    <property type="entry name" value="Divergent_DAC"/>
</dbReference>
<proteinExistence type="predicted"/>
<dbReference type="PANTHER" id="PTHR30105">
    <property type="entry name" value="UNCHARACTERIZED YIBQ-RELATED"/>
    <property type="match status" value="1"/>
</dbReference>
<dbReference type="CDD" id="cd10936">
    <property type="entry name" value="CE4_DAC2"/>
    <property type="match status" value="1"/>
</dbReference>
<evidence type="ECO:0000313" key="2">
    <source>
        <dbReference type="EMBL" id="MDN4600963.1"/>
    </source>
</evidence>
<sequence>MNKAERKGWTCTWKFKMLVVLTGTILMVYGTGLTASSAESQLRSGQVPEQVITEQSSMQVPGNAASGYTSSETPAKPTQLKRMAIIIDDAGNDMKGTSEILATPVKLTLAVMPFLQTTKKDAIAAHEKGMDVIVHMPMEPNKGRPEWLGPGAITSNLTDEEVRDRVEKAIDEVPYAVGMNNHMGSKITSDKRIMSIVLDVCRERGLFFVDSRTNFRSVVGELAITKNMPPVGNDIFLDDHNSKQHIRKQMDLAAKRALDKDVCVVIGHVGHTGLNTSAVVHESVSRLKGQIEFVGISDLVRDVWHWQAEPKLPTDNK</sequence>
<dbReference type="RefSeq" id="WP_301245748.1">
    <property type="nucleotide sequence ID" value="NZ_JAROCD010000003.1"/>
</dbReference>
<dbReference type="InterPro" id="IPR011330">
    <property type="entry name" value="Glyco_hydro/deAcase_b/a-brl"/>
</dbReference>
<reference evidence="2" key="1">
    <citation type="submission" date="2023-03" db="EMBL/GenBank/DDBJ databases">
        <title>MT1 and MT2 Draft Genomes of Novel Species.</title>
        <authorList>
            <person name="Venkateswaran K."/>
        </authorList>
    </citation>
    <scope>NUCLEOTIDE SEQUENCE</scope>
    <source>
        <strain evidence="2">F6_3S_P_1C</strain>
    </source>
</reference>
<name>A0ABT8J7A7_9BACL</name>
<feature type="compositionally biased region" description="Polar residues" evidence="1">
    <location>
        <begin position="52"/>
        <end position="73"/>
    </location>
</feature>
<gene>
    <name evidence="2" type="ORF">P5G61_07010</name>
</gene>
<evidence type="ECO:0000313" key="3">
    <source>
        <dbReference type="Proteomes" id="UP001174205"/>
    </source>
</evidence>
<dbReference type="SUPFAM" id="SSF88713">
    <property type="entry name" value="Glycoside hydrolase/deacetylase"/>
    <property type="match status" value="1"/>
</dbReference>
<dbReference type="EMBL" id="JAROCD010000003">
    <property type="protein sequence ID" value="MDN4600963.1"/>
    <property type="molecule type" value="Genomic_DNA"/>
</dbReference>
<feature type="region of interest" description="Disordered" evidence="1">
    <location>
        <begin position="52"/>
        <end position="76"/>
    </location>
</feature>
<organism evidence="2 3">
    <name type="scientific">Paenibacillus vandeheii</name>
    <dbReference type="NCBI Taxonomy" id="3035917"/>
    <lineage>
        <taxon>Bacteria</taxon>
        <taxon>Bacillati</taxon>
        <taxon>Bacillota</taxon>
        <taxon>Bacilli</taxon>
        <taxon>Bacillales</taxon>
        <taxon>Paenibacillaceae</taxon>
        <taxon>Paenibacillus</taxon>
    </lineage>
</organism>
<dbReference type="PANTHER" id="PTHR30105:SF2">
    <property type="entry name" value="DIVERGENT POLYSACCHARIDE DEACETYLASE SUPERFAMILY"/>
    <property type="match status" value="1"/>
</dbReference>